<dbReference type="NCBIfam" id="TIGR00711">
    <property type="entry name" value="efflux_EmrB"/>
    <property type="match status" value="1"/>
</dbReference>
<feature type="transmembrane region" description="Helical" evidence="8">
    <location>
        <begin position="75"/>
        <end position="93"/>
    </location>
</feature>
<feature type="transmembrane region" description="Helical" evidence="8">
    <location>
        <begin position="161"/>
        <end position="182"/>
    </location>
</feature>
<dbReference type="InterPro" id="IPR005829">
    <property type="entry name" value="Sugar_transporter_CS"/>
</dbReference>
<feature type="transmembrane region" description="Helical" evidence="8">
    <location>
        <begin position="389"/>
        <end position="409"/>
    </location>
</feature>
<dbReference type="RefSeq" id="WP_377945840.1">
    <property type="nucleotide sequence ID" value="NZ_JBHUCX010000099.1"/>
</dbReference>
<evidence type="ECO:0000256" key="6">
    <source>
        <dbReference type="ARBA" id="ARBA00023136"/>
    </source>
</evidence>
<protein>
    <recommendedName>
        <fullName evidence="7">MFS-type drug efflux transporter P55</fullName>
    </recommendedName>
</protein>
<dbReference type="PRINTS" id="PR01036">
    <property type="entry name" value="TCRTETB"/>
</dbReference>
<gene>
    <name evidence="10" type="ORF">ACFSB2_24930</name>
</gene>
<keyword evidence="3" id="KW-1003">Cell membrane</keyword>
<feature type="transmembrane region" description="Helical" evidence="8">
    <location>
        <begin position="45"/>
        <end position="63"/>
    </location>
</feature>
<reference evidence="11" key="1">
    <citation type="journal article" date="2019" name="Int. J. Syst. Evol. Microbiol.">
        <title>The Global Catalogue of Microorganisms (GCM) 10K type strain sequencing project: providing services to taxonomists for standard genome sequencing and annotation.</title>
        <authorList>
            <consortium name="The Broad Institute Genomics Platform"/>
            <consortium name="The Broad Institute Genome Sequencing Center for Infectious Disease"/>
            <person name="Wu L."/>
            <person name="Ma J."/>
        </authorList>
    </citation>
    <scope>NUCLEOTIDE SEQUENCE [LARGE SCALE GENOMIC DNA]</scope>
    <source>
        <strain evidence="11">CGMCC 1.12286</strain>
    </source>
</reference>
<feature type="transmembrane region" description="Helical" evidence="8">
    <location>
        <begin position="136"/>
        <end position="155"/>
    </location>
</feature>
<evidence type="ECO:0000313" key="10">
    <source>
        <dbReference type="EMBL" id="MFD1677914.1"/>
    </source>
</evidence>
<dbReference type="CDD" id="cd17502">
    <property type="entry name" value="MFS_Azr1_MDR_like"/>
    <property type="match status" value="1"/>
</dbReference>
<organism evidence="10 11">
    <name type="scientific">Alicyclobacillus fodiniaquatilis</name>
    <dbReference type="NCBI Taxonomy" id="1661150"/>
    <lineage>
        <taxon>Bacteria</taxon>
        <taxon>Bacillati</taxon>
        <taxon>Bacillota</taxon>
        <taxon>Bacilli</taxon>
        <taxon>Bacillales</taxon>
        <taxon>Alicyclobacillaceae</taxon>
        <taxon>Alicyclobacillus</taxon>
    </lineage>
</organism>
<feature type="transmembrane region" description="Helical" evidence="8">
    <location>
        <begin position="330"/>
        <end position="348"/>
    </location>
</feature>
<evidence type="ECO:0000256" key="1">
    <source>
        <dbReference type="ARBA" id="ARBA00004651"/>
    </source>
</evidence>
<feature type="transmembrane region" description="Helical" evidence="8">
    <location>
        <begin position="300"/>
        <end position="318"/>
    </location>
</feature>
<feature type="transmembrane region" description="Helical" evidence="8">
    <location>
        <begin position="194"/>
        <end position="215"/>
    </location>
</feature>
<sequence>MKQKNHKVLIIIGLMIGLIFSELDETVVNTALPTIIRDLNGLSLYGWVAGVYMLAMTSFMPILGKLADLYGRKRVYIISICLFIAGSIVSGSAHSMPMLLIGRGIQGSGAGGLMPLAMMIFGDVFSVEERSKIQGVFGAVMFIPQLLGPLIGGYFTQHMSWHWIFWINIPVGVLAAIILSAGLRESKGSSNVRIDWGGAFLLVTAIISLLITPVLHENAGYAWQSPFLIGLLVLGALLLVLFTFVESKAKEPILPLHLFRNRTFVVISFIVFTLMLGVMGAAASFQLFAQNVLGMTPIESGYLTLPLMIGGILSSVVAGRMMTKVPYRSIFIVSMILPAIAFYLMTGIDAHTKIIAIICYFVILGLGFGILFNNNLIVQESVPKEHSGVALSTVTLFQSIGMTIGQSVYGSLLASQISSGVRGLAGKLPPGSTGALAQADKGGIPKGLAPNLVEQIKMVFSSAFQHLYWVSFVMAIVVFVICWFLKSEVVSAATAKEKEKATLEVMES</sequence>
<evidence type="ECO:0000256" key="3">
    <source>
        <dbReference type="ARBA" id="ARBA00022475"/>
    </source>
</evidence>
<keyword evidence="6 8" id="KW-0472">Membrane</keyword>
<accession>A0ABW4JP76</accession>
<evidence type="ECO:0000256" key="4">
    <source>
        <dbReference type="ARBA" id="ARBA00022692"/>
    </source>
</evidence>
<feature type="transmembrane region" description="Helical" evidence="8">
    <location>
        <begin position="221"/>
        <end position="244"/>
    </location>
</feature>
<evidence type="ECO:0000256" key="8">
    <source>
        <dbReference type="SAM" id="Phobius"/>
    </source>
</evidence>
<dbReference type="InterPro" id="IPR011701">
    <property type="entry name" value="MFS"/>
</dbReference>
<dbReference type="Gene3D" id="1.20.1250.20">
    <property type="entry name" value="MFS general substrate transporter like domains"/>
    <property type="match status" value="1"/>
</dbReference>
<evidence type="ECO:0000256" key="5">
    <source>
        <dbReference type="ARBA" id="ARBA00022989"/>
    </source>
</evidence>
<evidence type="ECO:0000259" key="9">
    <source>
        <dbReference type="PROSITE" id="PS50850"/>
    </source>
</evidence>
<dbReference type="InterPro" id="IPR004638">
    <property type="entry name" value="EmrB-like"/>
</dbReference>
<feature type="domain" description="Major facilitator superfamily (MFS) profile" evidence="9">
    <location>
        <begin position="10"/>
        <end position="490"/>
    </location>
</feature>
<dbReference type="PROSITE" id="PS50850">
    <property type="entry name" value="MFS"/>
    <property type="match status" value="1"/>
</dbReference>
<dbReference type="PROSITE" id="PS00216">
    <property type="entry name" value="SUGAR_TRANSPORT_1"/>
    <property type="match status" value="1"/>
</dbReference>
<evidence type="ECO:0000256" key="2">
    <source>
        <dbReference type="ARBA" id="ARBA00022448"/>
    </source>
</evidence>
<evidence type="ECO:0000313" key="11">
    <source>
        <dbReference type="Proteomes" id="UP001597079"/>
    </source>
</evidence>
<feature type="transmembrane region" description="Helical" evidence="8">
    <location>
        <begin position="467"/>
        <end position="485"/>
    </location>
</feature>
<keyword evidence="5 8" id="KW-1133">Transmembrane helix</keyword>
<dbReference type="InterPro" id="IPR020846">
    <property type="entry name" value="MFS_dom"/>
</dbReference>
<dbReference type="EMBL" id="JBHUCX010000099">
    <property type="protein sequence ID" value="MFD1677914.1"/>
    <property type="molecule type" value="Genomic_DNA"/>
</dbReference>
<name>A0ABW4JP76_9BACL</name>
<feature type="transmembrane region" description="Helical" evidence="8">
    <location>
        <begin position="264"/>
        <end position="288"/>
    </location>
</feature>
<dbReference type="InterPro" id="IPR036259">
    <property type="entry name" value="MFS_trans_sf"/>
</dbReference>
<feature type="transmembrane region" description="Helical" evidence="8">
    <location>
        <begin position="354"/>
        <end position="377"/>
    </location>
</feature>
<proteinExistence type="predicted"/>
<dbReference type="SUPFAM" id="SSF103473">
    <property type="entry name" value="MFS general substrate transporter"/>
    <property type="match status" value="2"/>
</dbReference>
<keyword evidence="11" id="KW-1185">Reference proteome</keyword>
<evidence type="ECO:0000256" key="7">
    <source>
        <dbReference type="ARBA" id="ARBA00044273"/>
    </source>
</evidence>
<comment type="subcellular location">
    <subcellularLocation>
        <location evidence="1">Cell membrane</location>
        <topology evidence="1">Multi-pass membrane protein</topology>
    </subcellularLocation>
</comment>
<feature type="transmembrane region" description="Helical" evidence="8">
    <location>
        <begin position="105"/>
        <end position="124"/>
    </location>
</feature>
<keyword evidence="2" id="KW-0813">Transport</keyword>
<dbReference type="Proteomes" id="UP001597079">
    <property type="component" value="Unassembled WGS sequence"/>
</dbReference>
<dbReference type="Pfam" id="PF07690">
    <property type="entry name" value="MFS_1"/>
    <property type="match status" value="2"/>
</dbReference>
<dbReference type="PANTHER" id="PTHR23501:SF191">
    <property type="entry name" value="VACUOLAR BASIC AMINO ACID TRANSPORTER 4"/>
    <property type="match status" value="1"/>
</dbReference>
<comment type="caution">
    <text evidence="10">The sequence shown here is derived from an EMBL/GenBank/DDBJ whole genome shotgun (WGS) entry which is preliminary data.</text>
</comment>
<dbReference type="Gene3D" id="1.20.1720.10">
    <property type="entry name" value="Multidrug resistance protein D"/>
    <property type="match status" value="1"/>
</dbReference>
<keyword evidence="4 8" id="KW-0812">Transmembrane</keyword>
<dbReference type="PANTHER" id="PTHR23501">
    <property type="entry name" value="MAJOR FACILITATOR SUPERFAMILY"/>
    <property type="match status" value="1"/>
</dbReference>